<comment type="similarity">
    <text evidence="1">Belongs to the DprA/Smf family.</text>
</comment>
<dbReference type="PANTHER" id="PTHR43022:SF1">
    <property type="entry name" value="PROTEIN SMF"/>
    <property type="match status" value="1"/>
</dbReference>
<dbReference type="PANTHER" id="PTHR43022">
    <property type="entry name" value="PROTEIN SMF"/>
    <property type="match status" value="1"/>
</dbReference>
<protein>
    <submittedName>
        <fullName evidence="3">DNA processing protein DprA</fullName>
    </submittedName>
</protein>
<reference evidence="3" key="1">
    <citation type="journal article" date="2022" name="Int. J. Syst. Evol. Microbiol.">
        <title>A novel species of lactic acid bacteria, Ligilactobacillus pabuli sp. nov., isolated from alfalfa silage.</title>
        <authorList>
            <person name="Tohno M."/>
            <person name="Tanizawa Y."/>
            <person name="Sawada H."/>
            <person name="Sakamoto M."/>
            <person name="Ohkuma M."/>
            <person name="Kobayashi H."/>
        </authorList>
    </citation>
    <scope>NUCLEOTIDE SEQUENCE</scope>
    <source>
        <strain evidence="3">AF129</strain>
    </source>
</reference>
<evidence type="ECO:0000313" key="3">
    <source>
        <dbReference type="EMBL" id="GKS80429.1"/>
    </source>
</evidence>
<feature type="domain" description="Smf/DprA SLOG" evidence="2">
    <location>
        <begin position="76"/>
        <end position="284"/>
    </location>
</feature>
<comment type="caution">
    <text evidence="3">The sequence shown here is derived from an EMBL/GenBank/DDBJ whole genome shotgun (WGS) entry which is preliminary data.</text>
</comment>
<sequence>MDQRSFLLRVHLCTGVGMAGENRLYQFLKIYQRAPHAAELAQLFSGTRSNLRKFLHDFHSEKVSQQMEANRRQTGILTILDDQYPPQLREIYQPPLVLFYRGQLNLLKPASLAVVGARKMTSYVNAFLPGLLGEVCAQQIPIVSGAAAGSDSLAHKIALSHHAPTIAVIGTGLDLAYPRTNQKLQELIAQKGLLLTEYPLGQQPLPYHFPARNRIIAGLCRSLLVVEAKHHSGSLISANLALQENRNVLAVPGRIDSPASVGCNELIQAGAKPVLSSQDILEDFLNPLTKRSGKA</sequence>
<proteinExistence type="inferred from homology"/>
<gene>
    <name evidence="3" type="primary">dprA</name>
    <name evidence="3" type="ORF">LPAF129_01140</name>
</gene>
<keyword evidence="4" id="KW-1185">Reference proteome</keyword>
<evidence type="ECO:0000256" key="1">
    <source>
        <dbReference type="ARBA" id="ARBA00006525"/>
    </source>
</evidence>
<dbReference type="RefSeq" id="WP_244053968.1">
    <property type="nucleotide sequence ID" value="NZ_BQXH01000001.1"/>
</dbReference>
<dbReference type="Proteomes" id="UP001055149">
    <property type="component" value="Unassembled WGS sequence"/>
</dbReference>
<name>A0ABQ5JH23_9LACO</name>
<dbReference type="InterPro" id="IPR057666">
    <property type="entry name" value="DrpA_SLOG"/>
</dbReference>
<dbReference type="NCBIfam" id="TIGR00732">
    <property type="entry name" value="dprA"/>
    <property type="match status" value="1"/>
</dbReference>
<evidence type="ECO:0000259" key="2">
    <source>
        <dbReference type="Pfam" id="PF02481"/>
    </source>
</evidence>
<dbReference type="InterPro" id="IPR003488">
    <property type="entry name" value="DprA"/>
</dbReference>
<dbReference type="EMBL" id="BQXH01000001">
    <property type="protein sequence ID" value="GKS80429.1"/>
    <property type="molecule type" value="Genomic_DNA"/>
</dbReference>
<dbReference type="Gene3D" id="3.40.50.450">
    <property type="match status" value="1"/>
</dbReference>
<accession>A0ABQ5JH23</accession>
<evidence type="ECO:0000313" key="4">
    <source>
        <dbReference type="Proteomes" id="UP001055149"/>
    </source>
</evidence>
<organism evidence="3 4">
    <name type="scientific">Ligilactobacillus pabuli</name>
    <dbReference type="NCBI Taxonomy" id="2886039"/>
    <lineage>
        <taxon>Bacteria</taxon>
        <taxon>Bacillati</taxon>
        <taxon>Bacillota</taxon>
        <taxon>Bacilli</taxon>
        <taxon>Lactobacillales</taxon>
        <taxon>Lactobacillaceae</taxon>
        <taxon>Ligilactobacillus</taxon>
    </lineage>
</organism>
<dbReference type="Pfam" id="PF02481">
    <property type="entry name" value="DNA_processg_A"/>
    <property type="match status" value="1"/>
</dbReference>
<dbReference type="SUPFAM" id="SSF102405">
    <property type="entry name" value="MCP/YpsA-like"/>
    <property type="match status" value="1"/>
</dbReference>